<dbReference type="EMBL" id="BGZK01000005">
    <property type="protein sequence ID" value="GBP00313.1"/>
    <property type="molecule type" value="Genomic_DNA"/>
</dbReference>
<comment type="caution">
    <text evidence="1">The sequence shown here is derived from an EMBL/GenBank/DDBJ whole genome shotgun (WGS) entry which is preliminary data.</text>
</comment>
<name>A0A4C1SDQ9_EUMVA</name>
<organism evidence="1 2">
    <name type="scientific">Eumeta variegata</name>
    <name type="common">Bagworm moth</name>
    <name type="synonym">Eumeta japonica</name>
    <dbReference type="NCBI Taxonomy" id="151549"/>
    <lineage>
        <taxon>Eukaryota</taxon>
        <taxon>Metazoa</taxon>
        <taxon>Ecdysozoa</taxon>
        <taxon>Arthropoda</taxon>
        <taxon>Hexapoda</taxon>
        <taxon>Insecta</taxon>
        <taxon>Pterygota</taxon>
        <taxon>Neoptera</taxon>
        <taxon>Endopterygota</taxon>
        <taxon>Lepidoptera</taxon>
        <taxon>Glossata</taxon>
        <taxon>Ditrysia</taxon>
        <taxon>Tineoidea</taxon>
        <taxon>Psychidae</taxon>
        <taxon>Oiketicinae</taxon>
        <taxon>Eumeta</taxon>
    </lineage>
</organism>
<dbReference type="AlphaFoldDB" id="A0A4C1SDQ9"/>
<reference evidence="1 2" key="1">
    <citation type="journal article" date="2019" name="Commun. Biol.">
        <title>The bagworm genome reveals a unique fibroin gene that provides high tensile strength.</title>
        <authorList>
            <person name="Kono N."/>
            <person name="Nakamura H."/>
            <person name="Ohtoshi R."/>
            <person name="Tomita M."/>
            <person name="Numata K."/>
            <person name="Arakawa K."/>
        </authorList>
    </citation>
    <scope>NUCLEOTIDE SEQUENCE [LARGE SCALE GENOMIC DNA]</scope>
</reference>
<gene>
    <name evidence="1" type="ORF">EVAR_904_1</name>
</gene>
<sequence>MLHGAQSKCVRVVETGTKTMLSPHLAYELHKCSESYSVSFFTINVEHTLPCGHAPCESVEGIVSKTHTTSPRYPVNPKMDHSACRAGLLYQPRLTNQQIQHICRLVSSTRIAPPFTVASLQ</sequence>
<evidence type="ECO:0000313" key="1">
    <source>
        <dbReference type="EMBL" id="GBP00313.1"/>
    </source>
</evidence>
<evidence type="ECO:0000313" key="2">
    <source>
        <dbReference type="Proteomes" id="UP000299102"/>
    </source>
</evidence>
<dbReference type="Proteomes" id="UP000299102">
    <property type="component" value="Unassembled WGS sequence"/>
</dbReference>
<keyword evidence="2" id="KW-1185">Reference proteome</keyword>
<accession>A0A4C1SDQ9</accession>
<protein>
    <submittedName>
        <fullName evidence="1">Uncharacterized protein</fullName>
    </submittedName>
</protein>
<proteinExistence type="predicted"/>